<keyword evidence="18" id="KW-0539">Nucleus</keyword>
<evidence type="ECO:0000256" key="15">
    <source>
        <dbReference type="ARBA" id="ARBA00023157"/>
    </source>
</evidence>
<keyword evidence="26" id="KW-1185">Reference proteome</keyword>
<keyword evidence="16" id="KW-0325">Glycoprotein</keyword>
<evidence type="ECO:0000256" key="10">
    <source>
        <dbReference type="ARBA" id="ARBA00022703"/>
    </source>
</evidence>
<evidence type="ECO:0000256" key="4">
    <source>
        <dbReference type="ARBA" id="ARBA00004259"/>
    </source>
</evidence>
<dbReference type="GO" id="GO:0006915">
    <property type="term" value="P:apoptotic process"/>
    <property type="evidence" value="ECO:0007669"/>
    <property type="project" value="UniProtKB-KW"/>
</dbReference>
<dbReference type="Pfam" id="PF03372">
    <property type="entry name" value="Exo_endo_phos"/>
    <property type="match status" value="1"/>
</dbReference>
<dbReference type="SUPFAM" id="SSF56219">
    <property type="entry name" value="DNase I-like"/>
    <property type="match status" value="1"/>
</dbReference>
<dbReference type="CDD" id="cd10282">
    <property type="entry name" value="DNase1"/>
    <property type="match status" value="1"/>
</dbReference>
<evidence type="ECO:0000256" key="22">
    <source>
        <dbReference type="PIRSR" id="PIRSR000988-1"/>
    </source>
</evidence>
<dbReference type="PANTHER" id="PTHR11371:SF27">
    <property type="entry name" value="DEOXYRIBONUCLEASE-1"/>
    <property type="match status" value="1"/>
</dbReference>
<keyword evidence="11" id="KW-0540">Nuclease</keyword>
<dbReference type="GO" id="GO:0003677">
    <property type="term" value="F:DNA binding"/>
    <property type="evidence" value="ECO:0007669"/>
    <property type="project" value="TreeGrafter"/>
</dbReference>
<dbReference type="InterPro" id="IPR016202">
    <property type="entry name" value="DNase_I"/>
</dbReference>
<comment type="similarity">
    <text evidence="6">Belongs to the DNase I family.</text>
</comment>
<dbReference type="PRINTS" id="PR00130">
    <property type="entry name" value="DNASEI"/>
</dbReference>
<feature type="domain" description="Endonuclease/exonuclease/phosphatase" evidence="24">
    <location>
        <begin position="4"/>
        <end position="234"/>
    </location>
</feature>
<keyword evidence="9" id="KW-0964">Secreted</keyword>
<keyword evidence="12" id="KW-0255">Endonuclease</keyword>
<dbReference type="PIRSF" id="PIRSF000988">
    <property type="entry name" value="DNase_I_euk"/>
    <property type="match status" value="1"/>
</dbReference>
<comment type="catalytic activity">
    <reaction evidence="1">
        <text>Endonucleolytic cleavage to 5'-phosphodinucleotide and 5'-phosphooligonucleotide end-products.</text>
        <dbReference type="EC" id="3.1.21.1"/>
    </reaction>
</comment>
<evidence type="ECO:0000256" key="2">
    <source>
        <dbReference type="ARBA" id="ARBA00001913"/>
    </source>
</evidence>
<feature type="active site" evidence="22">
    <location>
        <position position="116"/>
    </location>
</feature>
<evidence type="ECO:0000256" key="21">
    <source>
        <dbReference type="ARBA" id="ARBA00032340"/>
    </source>
</evidence>
<evidence type="ECO:0000256" key="11">
    <source>
        <dbReference type="ARBA" id="ARBA00022722"/>
    </source>
</evidence>
<keyword evidence="13" id="KW-0378">Hydrolase</keyword>
<feature type="disulfide bond" description="Essential for enzymatic activity" evidence="23">
    <location>
        <begin position="155"/>
        <end position="191"/>
    </location>
</feature>
<dbReference type="GO" id="GO:0004530">
    <property type="term" value="F:deoxyribonuclease I activity"/>
    <property type="evidence" value="ECO:0007669"/>
    <property type="project" value="UniProtKB-EC"/>
</dbReference>
<dbReference type="GO" id="GO:0042588">
    <property type="term" value="C:zymogen granule"/>
    <property type="evidence" value="ECO:0007669"/>
    <property type="project" value="UniProtKB-SubCell"/>
</dbReference>
<evidence type="ECO:0000256" key="19">
    <source>
        <dbReference type="ARBA" id="ARBA00023329"/>
    </source>
</evidence>
<dbReference type="PROSITE" id="PS00918">
    <property type="entry name" value="DNASE_I_2"/>
    <property type="match status" value="1"/>
</dbReference>
<evidence type="ECO:0000256" key="12">
    <source>
        <dbReference type="ARBA" id="ARBA00022759"/>
    </source>
</evidence>
<evidence type="ECO:0000256" key="6">
    <source>
        <dbReference type="ARBA" id="ARBA00007359"/>
    </source>
</evidence>
<evidence type="ECO:0000256" key="14">
    <source>
        <dbReference type="ARBA" id="ARBA00022837"/>
    </source>
</evidence>
<evidence type="ECO:0000256" key="13">
    <source>
        <dbReference type="ARBA" id="ARBA00022801"/>
    </source>
</evidence>
<keyword evidence="17" id="KW-0009">Actin-binding</keyword>
<dbReference type="GO" id="GO:0006308">
    <property type="term" value="P:DNA catabolic process"/>
    <property type="evidence" value="ECO:0007669"/>
    <property type="project" value="InterPro"/>
</dbReference>
<keyword evidence="14" id="KW-0106">Calcium</keyword>
<sequence>ILSGYDITLVQEVRDADLSGVKKLMNQLNSASPHPYSFLISMPLGRTTYKEQYLFVYSTKSQCTPSLRQLFPTSSWGLARGGALGFPLPSQVLHLSQGLTAVCPAEVGEFVMVPLHAEPSSAADEIDALYDVYTDVVNKWATNNILLLGDFNADCSYVTSAQWPSIRLRSLDACEWLIPDSADTTVADTDCAYDRIVACGTALRQDIEPGSATINNFQKTFHLQSKDALAVSDHFPVEVTLKAR</sequence>
<dbReference type="AlphaFoldDB" id="A0A7L3U1W9"/>
<evidence type="ECO:0000256" key="1">
    <source>
        <dbReference type="ARBA" id="ARBA00000688"/>
    </source>
</evidence>
<organism evidence="25 26">
    <name type="scientific">Uria aalge</name>
    <name type="common">Common mure</name>
    <name type="synonym">Colymbus aalge</name>
    <dbReference type="NCBI Taxonomy" id="13746"/>
    <lineage>
        <taxon>Eukaryota</taxon>
        <taxon>Metazoa</taxon>
        <taxon>Chordata</taxon>
        <taxon>Craniata</taxon>
        <taxon>Vertebrata</taxon>
        <taxon>Euteleostomi</taxon>
        <taxon>Archelosauria</taxon>
        <taxon>Archosauria</taxon>
        <taxon>Dinosauria</taxon>
        <taxon>Saurischia</taxon>
        <taxon>Theropoda</taxon>
        <taxon>Coelurosauria</taxon>
        <taxon>Aves</taxon>
        <taxon>Neognathae</taxon>
        <taxon>Neoaves</taxon>
        <taxon>Charadriiformes</taxon>
        <taxon>Alcidae</taxon>
        <taxon>Uria</taxon>
    </lineage>
</organism>
<gene>
    <name evidence="25" type="primary">Dnase1</name>
    <name evidence="25" type="ORF">URIAAL_R07217</name>
</gene>
<dbReference type="GO" id="GO:0003779">
    <property type="term" value="F:actin binding"/>
    <property type="evidence" value="ECO:0007669"/>
    <property type="project" value="UniProtKB-KW"/>
</dbReference>
<dbReference type="GO" id="GO:0005576">
    <property type="term" value="C:extracellular region"/>
    <property type="evidence" value="ECO:0007669"/>
    <property type="project" value="UniProtKB-SubCell"/>
</dbReference>
<reference evidence="25 26" key="1">
    <citation type="submission" date="2019-09" db="EMBL/GenBank/DDBJ databases">
        <title>Bird 10,000 Genomes (B10K) Project - Family phase.</title>
        <authorList>
            <person name="Zhang G."/>
        </authorList>
    </citation>
    <scope>NUCLEOTIDE SEQUENCE [LARGE SCALE GENOMIC DNA]</scope>
    <source>
        <strain evidence="25">OUT-0019</strain>
        <tissue evidence="25">Blood</tissue>
    </source>
</reference>
<dbReference type="EC" id="3.1.21.1" evidence="7"/>
<keyword evidence="15 23" id="KW-1015">Disulfide bond</keyword>
<evidence type="ECO:0000256" key="17">
    <source>
        <dbReference type="ARBA" id="ARBA00023203"/>
    </source>
</evidence>
<evidence type="ECO:0000256" key="18">
    <source>
        <dbReference type="ARBA" id="ARBA00023242"/>
    </source>
</evidence>
<evidence type="ECO:0000256" key="16">
    <source>
        <dbReference type="ARBA" id="ARBA00023180"/>
    </source>
</evidence>
<dbReference type="InterPro" id="IPR036691">
    <property type="entry name" value="Endo/exonu/phosph_ase_sf"/>
</dbReference>
<proteinExistence type="inferred from homology"/>
<evidence type="ECO:0000313" key="25">
    <source>
        <dbReference type="EMBL" id="NXV45878.1"/>
    </source>
</evidence>
<protein>
    <recommendedName>
        <fullName evidence="8">Deoxyribonuclease-1</fullName>
        <ecNumber evidence="7">3.1.21.1</ecNumber>
    </recommendedName>
    <alternativeName>
        <fullName evidence="21">Deoxyribonuclease I</fullName>
    </alternativeName>
</protein>
<comment type="cofactor">
    <cofactor evidence="2">
        <name>Ca(2+)</name>
        <dbReference type="ChEBI" id="CHEBI:29108"/>
    </cofactor>
</comment>
<evidence type="ECO:0000256" key="7">
    <source>
        <dbReference type="ARBA" id="ARBA00012651"/>
    </source>
</evidence>
<dbReference type="PANTHER" id="PTHR11371">
    <property type="entry name" value="DEOXYRIBONUCLEASE"/>
    <property type="match status" value="1"/>
</dbReference>
<feature type="non-terminal residue" evidence="25">
    <location>
        <position position="244"/>
    </location>
</feature>
<feature type="non-terminal residue" evidence="25">
    <location>
        <position position="1"/>
    </location>
</feature>
<evidence type="ECO:0000256" key="8">
    <source>
        <dbReference type="ARBA" id="ARBA00014366"/>
    </source>
</evidence>
<evidence type="ECO:0000256" key="5">
    <source>
        <dbReference type="ARBA" id="ARBA00004613"/>
    </source>
</evidence>
<accession>A0A7L3U1W9</accession>
<comment type="cofactor">
    <cofactor evidence="3">
        <name>Mg(2+)</name>
        <dbReference type="ChEBI" id="CHEBI:18420"/>
    </cofactor>
</comment>
<name>A0A7L3U1W9_URIAL</name>
<comment type="subcellular location">
    <subcellularLocation>
        <location evidence="4">Nucleus envelope</location>
    </subcellularLocation>
    <subcellularLocation>
        <location evidence="5">Secreted</location>
    </subcellularLocation>
    <subcellularLocation>
        <location evidence="20">Zymogen granule</location>
    </subcellularLocation>
</comment>
<evidence type="ECO:0000313" key="26">
    <source>
        <dbReference type="Proteomes" id="UP000535478"/>
    </source>
</evidence>
<dbReference type="GO" id="GO:0005635">
    <property type="term" value="C:nuclear envelope"/>
    <property type="evidence" value="ECO:0007669"/>
    <property type="project" value="UniProtKB-SubCell"/>
</dbReference>
<dbReference type="Gene3D" id="3.60.10.10">
    <property type="entry name" value="Endonuclease/exonuclease/phosphatase"/>
    <property type="match status" value="1"/>
</dbReference>
<evidence type="ECO:0000259" key="24">
    <source>
        <dbReference type="Pfam" id="PF03372"/>
    </source>
</evidence>
<dbReference type="SMART" id="SM00476">
    <property type="entry name" value="DNaseIc"/>
    <property type="match status" value="1"/>
</dbReference>
<comment type="caution">
    <text evidence="25">The sequence shown here is derived from an EMBL/GenBank/DDBJ whole genome shotgun (WGS) entry which is preliminary data.</text>
</comment>
<dbReference type="Proteomes" id="UP000535478">
    <property type="component" value="Unassembled WGS sequence"/>
</dbReference>
<dbReference type="InterPro" id="IPR033125">
    <property type="entry name" value="DNASE_I_2"/>
</dbReference>
<evidence type="ECO:0000256" key="20">
    <source>
        <dbReference type="ARBA" id="ARBA00024324"/>
    </source>
</evidence>
<keyword evidence="10" id="KW-0053">Apoptosis</keyword>
<keyword evidence="19" id="KW-0968">Cytoplasmic vesicle</keyword>
<evidence type="ECO:0000256" key="3">
    <source>
        <dbReference type="ARBA" id="ARBA00001946"/>
    </source>
</evidence>
<feature type="active site" evidence="22">
    <location>
        <position position="51"/>
    </location>
</feature>
<dbReference type="InterPro" id="IPR005135">
    <property type="entry name" value="Endo/exonuclease/phosphatase"/>
</dbReference>
<evidence type="ECO:0000256" key="23">
    <source>
        <dbReference type="PIRSR" id="PIRSR000988-2"/>
    </source>
</evidence>
<dbReference type="InterPro" id="IPR018057">
    <property type="entry name" value="Deoxyribonuclease-1_AS"/>
</dbReference>
<dbReference type="PROSITE" id="PS00919">
    <property type="entry name" value="DNASE_I_1"/>
    <property type="match status" value="1"/>
</dbReference>
<evidence type="ECO:0000256" key="9">
    <source>
        <dbReference type="ARBA" id="ARBA00022525"/>
    </source>
</evidence>
<dbReference type="EMBL" id="VZUE01000096">
    <property type="protein sequence ID" value="NXV45878.1"/>
    <property type="molecule type" value="Genomic_DNA"/>
</dbReference>